<evidence type="ECO:0000313" key="4">
    <source>
        <dbReference type="Proteomes" id="UP000886742"/>
    </source>
</evidence>
<name>A0A9D1JWG2_9PROT</name>
<dbReference type="PANTHER" id="PTHR14969:SF13">
    <property type="entry name" value="AT30094P"/>
    <property type="match status" value="1"/>
</dbReference>
<keyword evidence="1" id="KW-0472">Membrane</keyword>
<organism evidence="3 4">
    <name type="scientific">Candidatus Enterousia intestinigallinarum</name>
    <dbReference type="NCBI Taxonomy" id="2840790"/>
    <lineage>
        <taxon>Bacteria</taxon>
        <taxon>Pseudomonadati</taxon>
        <taxon>Pseudomonadota</taxon>
        <taxon>Alphaproteobacteria</taxon>
        <taxon>Candidatus Enterousia</taxon>
    </lineage>
</organism>
<keyword evidence="1" id="KW-1133">Transmembrane helix</keyword>
<dbReference type="SUPFAM" id="SSF48317">
    <property type="entry name" value="Acid phosphatase/Vanadium-dependent haloperoxidase"/>
    <property type="match status" value="1"/>
</dbReference>
<dbReference type="AlphaFoldDB" id="A0A9D1JWG2"/>
<dbReference type="Pfam" id="PF01569">
    <property type="entry name" value="PAP2"/>
    <property type="match status" value="1"/>
</dbReference>
<dbReference type="EMBL" id="DVJI01000013">
    <property type="protein sequence ID" value="HIS71262.1"/>
    <property type="molecule type" value="Genomic_DNA"/>
</dbReference>
<dbReference type="SMART" id="SM00014">
    <property type="entry name" value="acidPPc"/>
    <property type="match status" value="1"/>
</dbReference>
<protein>
    <submittedName>
        <fullName evidence="3">Phosphatase PAP2 family protein</fullName>
    </submittedName>
</protein>
<reference evidence="3" key="1">
    <citation type="submission" date="2020-10" db="EMBL/GenBank/DDBJ databases">
        <authorList>
            <person name="Gilroy R."/>
        </authorList>
    </citation>
    <scope>NUCLEOTIDE SEQUENCE</scope>
    <source>
        <strain evidence="3">ChiGjej3B3-5194</strain>
    </source>
</reference>
<sequence length="232" mass="26374">MFLTTDNKIKWNWLAWGAVVTLLLVFVGIVWLDQPLYLFLRGFDGWLWRLFDVVFDAKMWIIVSAIVLLVFYIKKILKSKPHFRNEKNKFSLIVFCRDFIHKTRNSYAFFVLCSVLAASIVGKLLKIIIGRMRPVFFEALDKVGFVPFSTDWAFNSMPSGHTFASFAGLVMLGLLAPRVKWFTWSLAIVIGLSRICVGAHWPSDVILGAFIGMVAADFVKAGLKYHGAEIAK</sequence>
<feature type="transmembrane region" description="Helical" evidence="1">
    <location>
        <begin position="107"/>
        <end position="132"/>
    </location>
</feature>
<feature type="transmembrane region" description="Helical" evidence="1">
    <location>
        <begin position="181"/>
        <end position="200"/>
    </location>
</feature>
<comment type="caution">
    <text evidence="3">The sequence shown here is derived from an EMBL/GenBank/DDBJ whole genome shotgun (WGS) entry which is preliminary data.</text>
</comment>
<feature type="transmembrane region" description="Helical" evidence="1">
    <location>
        <begin position="12"/>
        <end position="33"/>
    </location>
</feature>
<evidence type="ECO:0000313" key="3">
    <source>
        <dbReference type="EMBL" id="HIS71262.1"/>
    </source>
</evidence>
<reference evidence="3" key="2">
    <citation type="journal article" date="2021" name="PeerJ">
        <title>Extensive microbial diversity within the chicken gut microbiome revealed by metagenomics and culture.</title>
        <authorList>
            <person name="Gilroy R."/>
            <person name="Ravi A."/>
            <person name="Getino M."/>
            <person name="Pursley I."/>
            <person name="Horton D.L."/>
            <person name="Alikhan N.F."/>
            <person name="Baker D."/>
            <person name="Gharbi K."/>
            <person name="Hall N."/>
            <person name="Watson M."/>
            <person name="Adriaenssens E.M."/>
            <person name="Foster-Nyarko E."/>
            <person name="Jarju S."/>
            <person name="Secka A."/>
            <person name="Antonio M."/>
            <person name="Oren A."/>
            <person name="Chaudhuri R.R."/>
            <person name="La Ragione R."/>
            <person name="Hildebrand F."/>
            <person name="Pallen M.J."/>
        </authorList>
    </citation>
    <scope>NUCLEOTIDE SEQUENCE</scope>
    <source>
        <strain evidence="3">ChiGjej3B3-5194</strain>
    </source>
</reference>
<gene>
    <name evidence="3" type="ORF">IAD02_04750</name>
</gene>
<accession>A0A9D1JWG2</accession>
<feature type="transmembrane region" description="Helical" evidence="1">
    <location>
        <begin position="152"/>
        <end position="174"/>
    </location>
</feature>
<dbReference type="PANTHER" id="PTHR14969">
    <property type="entry name" value="SPHINGOSINE-1-PHOSPHATE PHOSPHOHYDROLASE"/>
    <property type="match status" value="1"/>
</dbReference>
<evidence type="ECO:0000256" key="1">
    <source>
        <dbReference type="SAM" id="Phobius"/>
    </source>
</evidence>
<proteinExistence type="predicted"/>
<dbReference type="InterPro" id="IPR000326">
    <property type="entry name" value="PAP2/HPO"/>
</dbReference>
<evidence type="ECO:0000259" key="2">
    <source>
        <dbReference type="SMART" id="SM00014"/>
    </source>
</evidence>
<feature type="domain" description="Phosphatidic acid phosphatase type 2/haloperoxidase" evidence="2">
    <location>
        <begin position="111"/>
        <end position="220"/>
    </location>
</feature>
<dbReference type="Proteomes" id="UP000886742">
    <property type="component" value="Unassembled WGS sequence"/>
</dbReference>
<dbReference type="InterPro" id="IPR036938">
    <property type="entry name" value="PAP2/HPO_sf"/>
</dbReference>
<feature type="transmembrane region" description="Helical" evidence="1">
    <location>
        <begin position="53"/>
        <end position="73"/>
    </location>
</feature>
<dbReference type="Gene3D" id="1.20.144.10">
    <property type="entry name" value="Phosphatidic acid phosphatase type 2/haloperoxidase"/>
    <property type="match status" value="1"/>
</dbReference>
<keyword evidence="1" id="KW-0812">Transmembrane</keyword>